<dbReference type="Gene3D" id="3.40.50.300">
    <property type="entry name" value="P-loop containing nucleotide triphosphate hydrolases"/>
    <property type="match status" value="1"/>
</dbReference>
<gene>
    <name evidence="4" type="ORF">IAD46_03935</name>
</gene>
<dbReference type="Proteomes" id="UP000886758">
    <property type="component" value="Unassembled WGS sequence"/>
</dbReference>
<evidence type="ECO:0008006" key="6">
    <source>
        <dbReference type="Google" id="ProtNLM"/>
    </source>
</evidence>
<comment type="caution">
    <text evidence="4">The sequence shown here is derived from an EMBL/GenBank/DDBJ whole genome shotgun (WGS) entry which is preliminary data.</text>
</comment>
<proteinExistence type="inferred from homology"/>
<dbReference type="InterPro" id="IPR050153">
    <property type="entry name" value="Metal_Ion_Import_ABC"/>
</dbReference>
<dbReference type="SUPFAM" id="SSF52540">
    <property type="entry name" value="P-loop containing nucleoside triphosphate hydrolases"/>
    <property type="match status" value="1"/>
</dbReference>
<organism evidence="4 5">
    <name type="scientific">Candidatus Pelethenecus faecipullorum</name>
    <dbReference type="NCBI Taxonomy" id="2840900"/>
    <lineage>
        <taxon>Bacteria</taxon>
        <taxon>Bacillati</taxon>
        <taxon>Mycoplasmatota</taxon>
        <taxon>Mollicutes</taxon>
        <taxon>Candidatus Pelethenecus</taxon>
    </lineage>
</organism>
<dbReference type="InterPro" id="IPR027417">
    <property type="entry name" value="P-loop_NTPase"/>
</dbReference>
<evidence type="ECO:0000313" key="4">
    <source>
        <dbReference type="EMBL" id="HIT50158.1"/>
    </source>
</evidence>
<dbReference type="AlphaFoldDB" id="A0A9D1GRH7"/>
<keyword evidence="3" id="KW-0812">Transmembrane</keyword>
<evidence type="ECO:0000313" key="5">
    <source>
        <dbReference type="Proteomes" id="UP000886758"/>
    </source>
</evidence>
<comment type="similarity">
    <text evidence="1">Belongs to the ABC transporter superfamily.</text>
</comment>
<evidence type="ECO:0000256" key="2">
    <source>
        <dbReference type="ARBA" id="ARBA00022448"/>
    </source>
</evidence>
<feature type="transmembrane region" description="Helical" evidence="3">
    <location>
        <begin position="502"/>
        <end position="526"/>
    </location>
</feature>
<reference evidence="4" key="2">
    <citation type="journal article" date="2021" name="PeerJ">
        <title>Extensive microbial diversity within the chicken gut microbiome revealed by metagenomics and culture.</title>
        <authorList>
            <person name="Gilroy R."/>
            <person name="Ravi A."/>
            <person name="Getino M."/>
            <person name="Pursley I."/>
            <person name="Horton D.L."/>
            <person name="Alikhan N.F."/>
            <person name="Baker D."/>
            <person name="Gharbi K."/>
            <person name="Hall N."/>
            <person name="Watson M."/>
            <person name="Adriaenssens E.M."/>
            <person name="Foster-Nyarko E."/>
            <person name="Jarju S."/>
            <person name="Secka A."/>
            <person name="Antonio M."/>
            <person name="Oren A."/>
            <person name="Chaudhuri R.R."/>
            <person name="La Ragione R."/>
            <person name="Hildebrand F."/>
            <person name="Pallen M.J."/>
        </authorList>
    </citation>
    <scope>NUCLEOTIDE SEQUENCE</scope>
    <source>
        <strain evidence="4">ChiW17-6978</strain>
    </source>
</reference>
<dbReference type="PANTHER" id="PTHR42734:SF17">
    <property type="entry name" value="METAL TRANSPORT SYSTEM ATP-BINDING PROTEIN TM_0124-RELATED"/>
    <property type="match status" value="1"/>
</dbReference>
<keyword evidence="2" id="KW-0813">Transport</keyword>
<feature type="transmembrane region" description="Helical" evidence="3">
    <location>
        <begin position="547"/>
        <end position="575"/>
    </location>
</feature>
<keyword evidence="3" id="KW-0472">Membrane</keyword>
<dbReference type="EMBL" id="DVLF01000119">
    <property type="protein sequence ID" value="HIT50158.1"/>
    <property type="molecule type" value="Genomic_DNA"/>
</dbReference>
<keyword evidence="3" id="KW-1133">Transmembrane helix</keyword>
<accession>A0A9D1GRH7</accession>
<evidence type="ECO:0000256" key="1">
    <source>
        <dbReference type="ARBA" id="ARBA00005417"/>
    </source>
</evidence>
<evidence type="ECO:0000256" key="3">
    <source>
        <dbReference type="SAM" id="Phobius"/>
    </source>
</evidence>
<feature type="transmembrane region" description="Helical" evidence="3">
    <location>
        <begin position="142"/>
        <end position="162"/>
    </location>
</feature>
<feature type="non-terminal residue" evidence="4">
    <location>
        <position position="1"/>
    </location>
</feature>
<protein>
    <recommendedName>
        <fullName evidence="6">ATP-binding cassette domain-containing protein</fullName>
    </recommendedName>
</protein>
<sequence>EMKEAEFYFNKFELMYLLHRKAALLSGGELQKINLIIALIIKADITLLDEALCNIDKDSKPLFLEEIRRLSQDVLVVLTSHDQADRMNASLVLEIVDHQIKTVFQNKPLLVQNEKKKERKKRHFRLGNAWNLFVHKSKKVSIFSHLFLYLLLLTTCVCSLIYRTDYLTLAKRAIDYQNIPVYTGTASYSFPEAISIEKEFWLFRETEQYVICDQLIVTPVLYRNGTKETLKDHTLYISDYLYDLSFQNTDLSQMKNEDYVPKQNESQNPLTVRTFNSTPLSIEIYETDYKRYLPNEEEPYYQSKLDDFIHRAETYYCFVFSNEQTATDLFFLYDRNDGKVGVVGLNNFLLLWKIPPIIDDGLNSDEFCTSKEYLSVLTGIPITDLDLNDYFGKKFTITFENQNGKKIQKELTFVRSPLYGTYPPLVALRVSQPVFEEIVSTLECDKLESLYGGPTKTITFIDCNQKEFSAFLNDTLANDDMDYANEQLVIQTFRHKENYDRIAPILILIFIFAILGGFTLYWLFYLKPDYHQTISKLKSKGYTLRESFLVSYLITIWMHLFWIGLIVLTSIYLYLPFSKLIGLAF</sequence>
<reference evidence="4" key="1">
    <citation type="submission" date="2020-10" db="EMBL/GenBank/DDBJ databases">
        <authorList>
            <person name="Gilroy R."/>
        </authorList>
    </citation>
    <scope>NUCLEOTIDE SEQUENCE</scope>
    <source>
        <strain evidence="4">ChiW17-6978</strain>
    </source>
</reference>
<dbReference type="PANTHER" id="PTHR42734">
    <property type="entry name" value="METAL TRANSPORT SYSTEM ATP-BINDING PROTEIN TM_0124-RELATED"/>
    <property type="match status" value="1"/>
</dbReference>
<name>A0A9D1GRH7_9MOLU</name>